<reference evidence="11" key="1">
    <citation type="thesis" date="2021" institute="BYU ScholarsArchive" country="Provo, UT, USA">
        <title>Applications of and Algorithms for Genome Assembly and Genomic Analyses with an Emphasis on Marine Teleosts.</title>
        <authorList>
            <person name="Pickett B.D."/>
        </authorList>
    </citation>
    <scope>NUCLEOTIDE SEQUENCE</scope>
    <source>
        <strain evidence="11">HI-2016</strain>
    </source>
</reference>
<feature type="domain" description="CHY-type" evidence="9">
    <location>
        <begin position="1"/>
        <end position="68"/>
    </location>
</feature>
<keyword evidence="4 8" id="KW-0863">Zinc-finger</keyword>
<comment type="pathway">
    <text evidence="2">Protein modification; protein ubiquitination.</text>
</comment>
<evidence type="ECO:0000259" key="9">
    <source>
        <dbReference type="PROSITE" id="PS51266"/>
    </source>
</evidence>
<accession>A0A8T2NJV5</accession>
<dbReference type="GO" id="GO:0006511">
    <property type="term" value="P:ubiquitin-dependent protein catabolic process"/>
    <property type="evidence" value="ECO:0007669"/>
    <property type="project" value="TreeGrafter"/>
</dbReference>
<keyword evidence="7" id="KW-0539">Nucleus</keyword>
<dbReference type="GO" id="GO:0008270">
    <property type="term" value="F:zinc ion binding"/>
    <property type="evidence" value="ECO:0007669"/>
    <property type="project" value="UniProtKB-KW"/>
</dbReference>
<name>A0A8T2NJV5_9TELE</name>
<dbReference type="PANTHER" id="PTHR21319">
    <property type="entry name" value="RING FINGER AND CHY ZINC FINGER DOMAIN-CONTAINING PROTEIN 1"/>
    <property type="match status" value="1"/>
</dbReference>
<keyword evidence="6" id="KW-0862">Zinc</keyword>
<evidence type="ECO:0000259" key="10">
    <source>
        <dbReference type="PROSITE" id="PS51270"/>
    </source>
</evidence>
<dbReference type="GO" id="GO:0016567">
    <property type="term" value="P:protein ubiquitination"/>
    <property type="evidence" value="ECO:0007669"/>
    <property type="project" value="TreeGrafter"/>
</dbReference>
<feature type="domain" description="CTCHY-type" evidence="10">
    <location>
        <begin position="70"/>
        <end position="141"/>
    </location>
</feature>
<dbReference type="SUPFAM" id="SSF161219">
    <property type="entry name" value="CHY zinc finger-like"/>
    <property type="match status" value="1"/>
</dbReference>
<dbReference type="Pfam" id="PF14599">
    <property type="entry name" value="zinc_ribbon_6"/>
    <property type="match status" value="1"/>
</dbReference>
<evidence type="ECO:0000256" key="2">
    <source>
        <dbReference type="ARBA" id="ARBA00004906"/>
    </source>
</evidence>
<sequence length="183" mass="20881">MAASEAGCDHYVRSCLLKAPCCGKFYVCRLCHDAEENHQMDRFQVKEVKCSMCNTVQKAQQTCEECSVKFGDYYCDVCHLFDKDRKQYHCQPCGICRAYRCPLCMRSAWNMEGCWEDMDKEISQTPMPSEYQDATVKIICNDCQTHCTVPFHVLGMKCSGCGSYNTAQDGGLKPRQQNQQSPQ</sequence>
<dbReference type="PANTHER" id="PTHR21319:SF53">
    <property type="entry name" value="RING FINGER AND CHY ZINC FINGER DOMAIN-CONTAINING PROTEIN 1"/>
    <property type="match status" value="1"/>
</dbReference>
<keyword evidence="12" id="KW-1185">Reference proteome</keyword>
<dbReference type="AlphaFoldDB" id="A0A8T2NJV5"/>
<evidence type="ECO:0000256" key="5">
    <source>
        <dbReference type="ARBA" id="ARBA00022786"/>
    </source>
</evidence>
<gene>
    <name evidence="11" type="ORF">JZ751_027425</name>
</gene>
<dbReference type="InterPro" id="IPR008913">
    <property type="entry name" value="Znf_CHY"/>
</dbReference>
<dbReference type="GO" id="GO:0005634">
    <property type="term" value="C:nucleus"/>
    <property type="evidence" value="ECO:0007669"/>
    <property type="project" value="UniProtKB-SubCell"/>
</dbReference>
<dbReference type="FunFam" id="2.20.28.10:FF:000009">
    <property type="entry name" value="RING finger and CHY zinc finger domain-containing protein 1"/>
    <property type="match status" value="1"/>
</dbReference>
<dbReference type="InterPro" id="IPR017921">
    <property type="entry name" value="Znf_CTCHY"/>
</dbReference>
<protein>
    <submittedName>
        <fullName evidence="11">Uncharacterized protein</fullName>
    </submittedName>
</protein>
<organism evidence="11 12">
    <name type="scientific">Albula glossodonta</name>
    <name type="common">roundjaw bonefish</name>
    <dbReference type="NCBI Taxonomy" id="121402"/>
    <lineage>
        <taxon>Eukaryota</taxon>
        <taxon>Metazoa</taxon>
        <taxon>Chordata</taxon>
        <taxon>Craniata</taxon>
        <taxon>Vertebrata</taxon>
        <taxon>Euteleostomi</taxon>
        <taxon>Actinopterygii</taxon>
        <taxon>Neopterygii</taxon>
        <taxon>Teleostei</taxon>
        <taxon>Albuliformes</taxon>
        <taxon>Albulidae</taxon>
        <taxon>Albula</taxon>
    </lineage>
</organism>
<dbReference type="OrthoDB" id="411372at2759"/>
<dbReference type="GO" id="GO:0061630">
    <property type="term" value="F:ubiquitin protein ligase activity"/>
    <property type="evidence" value="ECO:0007669"/>
    <property type="project" value="TreeGrafter"/>
</dbReference>
<proteinExistence type="predicted"/>
<dbReference type="SUPFAM" id="SSF161245">
    <property type="entry name" value="Zinc hairpin stack"/>
    <property type="match status" value="1"/>
</dbReference>
<evidence type="ECO:0000256" key="1">
    <source>
        <dbReference type="ARBA" id="ARBA00004123"/>
    </source>
</evidence>
<comment type="caution">
    <text evidence="11">The sequence shown here is derived from an EMBL/GenBank/DDBJ whole genome shotgun (WGS) entry which is preliminary data.</text>
</comment>
<dbReference type="InterPro" id="IPR037275">
    <property type="entry name" value="Znf_CTCHY_sf"/>
</dbReference>
<evidence type="ECO:0000256" key="3">
    <source>
        <dbReference type="ARBA" id="ARBA00022723"/>
    </source>
</evidence>
<dbReference type="Gene3D" id="2.20.28.10">
    <property type="match status" value="1"/>
</dbReference>
<evidence type="ECO:0000313" key="11">
    <source>
        <dbReference type="EMBL" id="KAG9337932.1"/>
    </source>
</evidence>
<keyword evidence="5" id="KW-0833">Ubl conjugation pathway</keyword>
<evidence type="ECO:0000313" key="12">
    <source>
        <dbReference type="Proteomes" id="UP000824540"/>
    </source>
</evidence>
<evidence type="ECO:0000256" key="8">
    <source>
        <dbReference type="PROSITE-ProRule" id="PRU00601"/>
    </source>
</evidence>
<dbReference type="Pfam" id="PF05495">
    <property type="entry name" value="zf-CHY"/>
    <property type="match status" value="1"/>
</dbReference>
<dbReference type="PROSITE" id="PS51266">
    <property type="entry name" value="ZF_CHY"/>
    <property type="match status" value="1"/>
</dbReference>
<evidence type="ECO:0000256" key="6">
    <source>
        <dbReference type="ARBA" id="ARBA00022833"/>
    </source>
</evidence>
<keyword evidence="3" id="KW-0479">Metal-binding</keyword>
<dbReference type="PROSITE" id="PS51270">
    <property type="entry name" value="ZF_CTCHY"/>
    <property type="match status" value="1"/>
</dbReference>
<dbReference type="EMBL" id="JAFBMS010000078">
    <property type="protein sequence ID" value="KAG9337932.1"/>
    <property type="molecule type" value="Genomic_DNA"/>
</dbReference>
<dbReference type="Proteomes" id="UP000824540">
    <property type="component" value="Unassembled WGS sequence"/>
</dbReference>
<evidence type="ECO:0000256" key="7">
    <source>
        <dbReference type="ARBA" id="ARBA00023242"/>
    </source>
</evidence>
<evidence type="ECO:0000256" key="4">
    <source>
        <dbReference type="ARBA" id="ARBA00022771"/>
    </source>
</evidence>
<dbReference type="InterPro" id="IPR039512">
    <property type="entry name" value="RCHY1_zinc-ribbon"/>
</dbReference>
<dbReference type="InterPro" id="IPR037274">
    <property type="entry name" value="Znf_CHY_sf"/>
</dbReference>
<comment type="subcellular location">
    <subcellularLocation>
        <location evidence="1">Nucleus</location>
    </subcellularLocation>
</comment>